<evidence type="ECO:0000256" key="3">
    <source>
        <dbReference type="ARBA" id="ARBA00022448"/>
    </source>
</evidence>
<dbReference type="Gene3D" id="2.40.420.20">
    <property type="match status" value="1"/>
</dbReference>
<dbReference type="Gene3D" id="2.40.30.170">
    <property type="match status" value="1"/>
</dbReference>
<dbReference type="Proteomes" id="UP001597380">
    <property type="component" value="Unassembled WGS sequence"/>
</dbReference>
<keyword evidence="4" id="KW-0175">Coiled coil</keyword>
<dbReference type="Pfam" id="PF25967">
    <property type="entry name" value="RND-MFP_C"/>
    <property type="match status" value="1"/>
</dbReference>
<proteinExistence type="inferred from homology"/>
<comment type="caution">
    <text evidence="7">The sequence shown here is derived from an EMBL/GenBank/DDBJ whole genome shotgun (WGS) entry which is preliminary data.</text>
</comment>
<feature type="domain" description="Multidrug resistance protein MdtA-like C-terminal permuted SH3" evidence="6">
    <location>
        <begin position="293"/>
        <end position="351"/>
    </location>
</feature>
<reference evidence="8" key="1">
    <citation type="journal article" date="2019" name="Int. J. Syst. Evol. Microbiol.">
        <title>The Global Catalogue of Microorganisms (GCM) 10K type strain sequencing project: providing services to taxonomists for standard genome sequencing and annotation.</title>
        <authorList>
            <consortium name="The Broad Institute Genomics Platform"/>
            <consortium name="The Broad Institute Genome Sequencing Center for Infectious Disease"/>
            <person name="Wu L."/>
            <person name="Ma J."/>
        </authorList>
    </citation>
    <scope>NUCLEOTIDE SEQUENCE [LARGE SCALE GENOMIC DNA]</scope>
    <source>
        <strain evidence="8">CGMCC 1.10992</strain>
    </source>
</reference>
<comment type="similarity">
    <text evidence="2">Belongs to the membrane fusion protein (MFP) (TC 8.A.1) family.</text>
</comment>
<evidence type="ECO:0000313" key="7">
    <source>
        <dbReference type="EMBL" id="MFD2095153.1"/>
    </source>
</evidence>
<dbReference type="Gene3D" id="2.40.50.100">
    <property type="match status" value="1"/>
</dbReference>
<dbReference type="Pfam" id="PF25917">
    <property type="entry name" value="BSH_RND"/>
    <property type="match status" value="1"/>
</dbReference>
<comment type="subcellular location">
    <subcellularLocation>
        <location evidence="1">Cell envelope</location>
    </subcellularLocation>
</comment>
<sequence>MNKVTAVKHTDKQQPISILFALSFIILASAMLTGCNSEPEQTAAPVIRPVLTEVVQAGSMGDLNFTGVVQAANRAELSFRVSGHLTELLLKEGDLVKAGQLLASLESSDAEIALKAAQIELNNSRIEYERAKVLFEQSQAISRSDMDQLTTRFQLAENRVNEATQQLAYTRLVAPFDGIVGQRMVDKHIQLQANEPVMMVHDLNELEIAIQVPDHLMNANSESGNVFAELSVIPNKQFALSVKSYSTQADPATQTYTVTLSFDDLDGHTVLPGMTARVMANAGDAEDTHNSHVYIPLTAVSPNNLGQQYVWIIRDDNRIEQRFVETGELHGDRIAVIQNLVPGERIAIAGVSSLSSEMDVRPTLVNTQQEQ</sequence>
<dbReference type="InterPro" id="IPR006143">
    <property type="entry name" value="RND_pump_MFP"/>
</dbReference>
<protein>
    <submittedName>
        <fullName evidence="7">Efflux RND transporter periplasmic adaptor subunit</fullName>
    </submittedName>
</protein>
<accession>A0ABW4XKJ7</accession>
<dbReference type="EMBL" id="JBHUHT010000008">
    <property type="protein sequence ID" value="MFD2095153.1"/>
    <property type="molecule type" value="Genomic_DNA"/>
</dbReference>
<dbReference type="RefSeq" id="WP_345338310.1">
    <property type="nucleotide sequence ID" value="NZ_BAABLI010000005.1"/>
</dbReference>
<name>A0ABW4XKJ7_9GAMM</name>
<evidence type="ECO:0000256" key="2">
    <source>
        <dbReference type="ARBA" id="ARBA00009477"/>
    </source>
</evidence>
<evidence type="ECO:0000313" key="8">
    <source>
        <dbReference type="Proteomes" id="UP001597380"/>
    </source>
</evidence>
<dbReference type="SUPFAM" id="SSF111369">
    <property type="entry name" value="HlyD-like secretion proteins"/>
    <property type="match status" value="1"/>
</dbReference>
<feature type="coiled-coil region" evidence="4">
    <location>
        <begin position="114"/>
        <end position="166"/>
    </location>
</feature>
<dbReference type="PROSITE" id="PS51257">
    <property type="entry name" value="PROKAR_LIPOPROTEIN"/>
    <property type="match status" value="1"/>
</dbReference>
<dbReference type="InterPro" id="IPR058625">
    <property type="entry name" value="MdtA-like_BSH"/>
</dbReference>
<evidence type="ECO:0000256" key="4">
    <source>
        <dbReference type="SAM" id="Coils"/>
    </source>
</evidence>
<feature type="domain" description="Multidrug resistance protein MdtA-like barrel-sandwich hybrid" evidence="5">
    <location>
        <begin position="74"/>
        <end position="199"/>
    </location>
</feature>
<keyword evidence="8" id="KW-1185">Reference proteome</keyword>
<dbReference type="PANTHER" id="PTHR30469">
    <property type="entry name" value="MULTIDRUG RESISTANCE PROTEIN MDTA"/>
    <property type="match status" value="1"/>
</dbReference>
<dbReference type="PANTHER" id="PTHR30469:SF20">
    <property type="entry name" value="EFFLUX RND TRANSPORTER PERIPLASMIC ADAPTOR SUBUNIT"/>
    <property type="match status" value="1"/>
</dbReference>
<dbReference type="NCBIfam" id="TIGR01730">
    <property type="entry name" value="RND_mfp"/>
    <property type="match status" value="1"/>
</dbReference>
<evidence type="ECO:0000259" key="5">
    <source>
        <dbReference type="Pfam" id="PF25917"/>
    </source>
</evidence>
<organism evidence="7 8">
    <name type="scientific">Corallincola platygyrae</name>
    <dbReference type="NCBI Taxonomy" id="1193278"/>
    <lineage>
        <taxon>Bacteria</taxon>
        <taxon>Pseudomonadati</taxon>
        <taxon>Pseudomonadota</taxon>
        <taxon>Gammaproteobacteria</taxon>
        <taxon>Alteromonadales</taxon>
        <taxon>Psychromonadaceae</taxon>
        <taxon>Corallincola</taxon>
    </lineage>
</organism>
<gene>
    <name evidence="7" type="ORF">ACFSJ3_04090</name>
</gene>
<evidence type="ECO:0000259" key="6">
    <source>
        <dbReference type="Pfam" id="PF25967"/>
    </source>
</evidence>
<dbReference type="InterPro" id="IPR058627">
    <property type="entry name" value="MdtA-like_C"/>
</dbReference>
<dbReference type="Gene3D" id="1.10.287.470">
    <property type="entry name" value="Helix hairpin bin"/>
    <property type="match status" value="1"/>
</dbReference>
<keyword evidence="3" id="KW-0813">Transport</keyword>
<evidence type="ECO:0000256" key="1">
    <source>
        <dbReference type="ARBA" id="ARBA00004196"/>
    </source>
</evidence>